<protein>
    <submittedName>
        <fullName evidence="1">Uncharacterized protein</fullName>
    </submittedName>
</protein>
<dbReference type="Proteomes" id="UP000516028">
    <property type="component" value="Chromosome"/>
</dbReference>
<gene>
    <name evidence="1" type="ORF">H9K75_11485</name>
</gene>
<reference evidence="1 2" key="1">
    <citation type="submission" date="2020-08" db="EMBL/GenBank/DDBJ databases">
        <title>Genome sequence of Diaphorobacter aerolatus KACC 16536T.</title>
        <authorList>
            <person name="Hyun D.-W."/>
            <person name="Bae J.-W."/>
        </authorList>
    </citation>
    <scope>NUCLEOTIDE SEQUENCE [LARGE SCALE GENOMIC DNA]</scope>
    <source>
        <strain evidence="1 2">KACC 16536</strain>
    </source>
</reference>
<evidence type="ECO:0000313" key="1">
    <source>
        <dbReference type="EMBL" id="QNP50331.1"/>
    </source>
</evidence>
<evidence type="ECO:0000313" key="2">
    <source>
        <dbReference type="Proteomes" id="UP000516028"/>
    </source>
</evidence>
<sequence>MSQHPHTQFPFTGAIYQRASHVLNGCNLNQWQASTNTLRTEMDALKASLHTKELEEFSGEFARRLIQDGGWELQFFPDYMCDENGTWNFTVDDAAALLGNWPDPTRLPDGYPDQQFSDIEILEAILHQRRRSPQDSQPTDAQCYALIALEKVFMVDVLFSEGSKNGRSTDQSMFQASMLVTEAMEMVCIAEREQVLARLPNATTDRIRKIEAEILKDARRVMAKSAAKARWINDPKAIAKQQVKECWEMWQAAPQNYKSATAFARDMLSKYEDLENPDVIRRWCREWQDESASNIMTPPAAS</sequence>
<proteinExistence type="predicted"/>
<dbReference type="KEGG" id="daer:H9K75_11485"/>
<keyword evidence="2" id="KW-1185">Reference proteome</keyword>
<dbReference type="EMBL" id="CP060783">
    <property type="protein sequence ID" value="QNP50331.1"/>
    <property type="molecule type" value="Genomic_DNA"/>
</dbReference>
<dbReference type="AlphaFoldDB" id="A0A7H0GPW5"/>
<name>A0A7H0GPW5_9BURK</name>
<dbReference type="RefSeq" id="WP_187725838.1">
    <property type="nucleotide sequence ID" value="NZ_CP060783.1"/>
</dbReference>
<accession>A0A7H0GPW5</accession>
<organism evidence="1 2">
    <name type="scientific">Diaphorobacter aerolatus</name>
    <dbReference type="NCBI Taxonomy" id="1288495"/>
    <lineage>
        <taxon>Bacteria</taxon>
        <taxon>Pseudomonadati</taxon>
        <taxon>Pseudomonadota</taxon>
        <taxon>Betaproteobacteria</taxon>
        <taxon>Burkholderiales</taxon>
        <taxon>Comamonadaceae</taxon>
        <taxon>Diaphorobacter</taxon>
    </lineage>
</organism>